<dbReference type="GO" id="GO:0043001">
    <property type="term" value="P:Golgi to plasma membrane protein transport"/>
    <property type="evidence" value="ECO:0007669"/>
    <property type="project" value="TreeGrafter"/>
</dbReference>
<protein>
    <submittedName>
        <fullName evidence="3">UPF0183-domain-containing protein</fullName>
    </submittedName>
</protein>
<evidence type="ECO:0000256" key="1">
    <source>
        <dbReference type="ARBA" id="ARBA00024339"/>
    </source>
</evidence>
<feature type="compositionally biased region" description="Acidic residues" evidence="2">
    <location>
        <begin position="261"/>
        <end position="276"/>
    </location>
</feature>
<dbReference type="PANTHER" id="PTHR13465:SF2">
    <property type="entry name" value="PHAGOSOME ASSEMBLY FACTOR 1"/>
    <property type="match status" value="1"/>
</dbReference>
<dbReference type="PANTHER" id="PTHR13465">
    <property type="entry name" value="UPF0183 PROTEIN"/>
    <property type="match status" value="1"/>
</dbReference>
<dbReference type="InterPro" id="IPR005373">
    <property type="entry name" value="PHAF1"/>
</dbReference>
<dbReference type="GO" id="GO:0005802">
    <property type="term" value="C:trans-Golgi network"/>
    <property type="evidence" value="ECO:0007669"/>
    <property type="project" value="TreeGrafter"/>
</dbReference>
<feature type="region of interest" description="Disordered" evidence="2">
    <location>
        <begin position="253"/>
        <end position="283"/>
    </location>
</feature>
<dbReference type="Pfam" id="PF03676">
    <property type="entry name" value="PHAF1"/>
    <property type="match status" value="2"/>
</dbReference>
<dbReference type="AlphaFoldDB" id="A0A3N4IBM1"/>
<keyword evidence="4" id="KW-1185">Reference proteome</keyword>
<sequence length="438" mass="48615">LDMTLEVQPNKGLGPFALGSSAYEVISYLRKESSIYTKIALTYSSTTPLTSNLIVNLPNNGIRLRFDGPEQRLRLIEILDFQKARPTYKSTFGLVELSRGDGPPNFKKIYNNIFGATYEGEHLPSQSLYVLSYPGVAFSFPLNQWSNDINIAAFLSSSTPLTAASMAIYSGESWTDARDNLFTGPIPTAYLASTPDEIDLVKILPSKHVEFHRRNHPPFVLNLGQTTPQDIVTELGPPSAIYRKNDHRISIHRTRGAAGGNEDDFSDDAESEEESSDGAVPTNEATDNDYFYNYFSQGFDIFFSSTSTRQHVATKLILHGNVPGSYSFQRYRRSKWIVQDPAYTINSETDFPEIRTALQSSFGDGQKPMLLNRGSDSPSSSIELLGSWEDSETRMLGKMEGVEEEDEGTNYGSTELYGYPGLIFEVLKNGAVVGVTVF</sequence>
<evidence type="ECO:0000256" key="2">
    <source>
        <dbReference type="SAM" id="MobiDB-lite"/>
    </source>
</evidence>
<dbReference type="EMBL" id="ML119664">
    <property type="protein sequence ID" value="RPA83482.1"/>
    <property type="molecule type" value="Genomic_DNA"/>
</dbReference>
<dbReference type="InterPro" id="IPR039156">
    <property type="entry name" value="PHAF1/BROMI"/>
</dbReference>
<dbReference type="Proteomes" id="UP000275078">
    <property type="component" value="Unassembled WGS sequence"/>
</dbReference>
<accession>A0A3N4IBM1</accession>
<evidence type="ECO:0000313" key="4">
    <source>
        <dbReference type="Proteomes" id="UP000275078"/>
    </source>
</evidence>
<evidence type="ECO:0000313" key="3">
    <source>
        <dbReference type="EMBL" id="RPA83482.1"/>
    </source>
</evidence>
<name>A0A3N4IBM1_ASCIM</name>
<feature type="non-terminal residue" evidence="3">
    <location>
        <position position="1"/>
    </location>
</feature>
<organism evidence="3 4">
    <name type="scientific">Ascobolus immersus RN42</name>
    <dbReference type="NCBI Taxonomy" id="1160509"/>
    <lineage>
        <taxon>Eukaryota</taxon>
        <taxon>Fungi</taxon>
        <taxon>Dikarya</taxon>
        <taxon>Ascomycota</taxon>
        <taxon>Pezizomycotina</taxon>
        <taxon>Pezizomycetes</taxon>
        <taxon>Pezizales</taxon>
        <taxon>Ascobolaceae</taxon>
        <taxon>Ascobolus</taxon>
    </lineage>
</organism>
<proteinExistence type="inferred from homology"/>
<dbReference type="OrthoDB" id="411211at2759"/>
<comment type="similarity">
    <text evidence="1">Belongs to the PHAF1 family.</text>
</comment>
<reference evidence="3 4" key="1">
    <citation type="journal article" date="2018" name="Nat. Ecol. Evol.">
        <title>Pezizomycetes genomes reveal the molecular basis of ectomycorrhizal truffle lifestyle.</title>
        <authorList>
            <person name="Murat C."/>
            <person name="Payen T."/>
            <person name="Noel B."/>
            <person name="Kuo A."/>
            <person name="Morin E."/>
            <person name="Chen J."/>
            <person name="Kohler A."/>
            <person name="Krizsan K."/>
            <person name="Balestrini R."/>
            <person name="Da Silva C."/>
            <person name="Montanini B."/>
            <person name="Hainaut M."/>
            <person name="Levati E."/>
            <person name="Barry K.W."/>
            <person name="Belfiori B."/>
            <person name="Cichocki N."/>
            <person name="Clum A."/>
            <person name="Dockter R.B."/>
            <person name="Fauchery L."/>
            <person name="Guy J."/>
            <person name="Iotti M."/>
            <person name="Le Tacon F."/>
            <person name="Lindquist E.A."/>
            <person name="Lipzen A."/>
            <person name="Malagnac F."/>
            <person name="Mello A."/>
            <person name="Molinier V."/>
            <person name="Miyauchi S."/>
            <person name="Poulain J."/>
            <person name="Riccioni C."/>
            <person name="Rubini A."/>
            <person name="Sitrit Y."/>
            <person name="Splivallo R."/>
            <person name="Traeger S."/>
            <person name="Wang M."/>
            <person name="Zifcakova L."/>
            <person name="Wipf D."/>
            <person name="Zambonelli A."/>
            <person name="Paolocci F."/>
            <person name="Nowrousian M."/>
            <person name="Ottonello S."/>
            <person name="Baldrian P."/>
            <person name="Spatafora J.W."/>
            <person name="Henrissat B."/>
            <person name="Nagy L.G."/>
            <person name="Aury J.M."/>
            <person name="Wincker P."/>
            <person name="Grigoriev I.V."/>
            <person name="Bonfante P."/>
            <person name="Martin F.M."/>
        </authorList>
    </citation>
    <scope>NUCLEOTIDE SEQUENCE [LARGE SCALE GENOMIC DNA]</scope>
    <source>
        <strain evidence="3 4">RN42</strain>
    </source>
</reference>
<gene>
    <name evidence="3" type="ORF">BJ508DRAFT_207125</name>
</gene>